<dbReference type="GeneID" id="94299938"/>
<proteinExistence type="predicted"/>
<name>A0A9P8LNQ5_9EUKA</name>
<dbReference type="KEGG" id="ssao:94299938"/>
<dbReference type="EMBL" id="AUWU02000006">
    <property type="protein sequence ID" value="KAH0571740.1"/>
    <property type="molecule type" value="Genomic_DNA"/>
</dbReference>
<dbReference type="Proteomes" id="UP000018208">
    <property type="component" value="Unassembled WGS sequence"/>
</dbReference>
<evidence type="ECO:0000313" key="1">
    <source>
        <dbReference type="EMBL" id="KAH0571724.1"/>
    </source>
</evidence>
<dbReference type="AlphaFoldDB" id="A0A9P8LNQ5"/>
<protein>
    <submittedName>
        <fullName evidence="1">Uncharacterized protein</fullName>
    </submittedName>
</protein>
<reference evidence="1" key="1">
    <citation type="journal article" date="2014" name="PLoS Genet.">
        <title>The Genome of Spironucleus salmonicida Highlights a Fish Pathogen Adapted to Fluctuating Environments.</title>
        <authorList>
            <person name="Xu F."/>
            <person name="Jerlstrom-Hultqvist J."/>
            <person name="Einarsson E."/>
            <person name="Astvaldsson A."/>
            <person name="Svard S.G."/>
            <person name="Andersson J.O."/>
        </authorList>
    </citation>
    <scope>NUCLEOTIDE SEQUENCE</scope>
    <source>
        <strain evidence="1">ATCC 50377</strain>
    </source>
</reference>
<keyword evidence="3" id="KW-1185">Reference proteome</keyword>
<accession>A0A9P8LNQ5</accession>
<evidence type="ECO:0000313" key="3">
    <source>
        <dbReference type="Proteomes" id="UP000018208"/>
    </source>
</evidence>
<evidence type="ECO:0000313" key="2">
    <source>
        <dbReference type="EMBL" id="KAH0571740.1"/>
    </source>
</evidence>
<gene>
    <name evidence="1" type="ORF">SS50377_25915</name>
    <name evidence="2" type="ORF">SS50377_25931</name>
</gene>
<dbReference type="RefSeq" id="XP_067762497.1">
    <property type="nucleotide sequence ID" value="XM_067909741.1"/>
</dbReference>
<sequence>MIPTVCFRYFQLPEAALVTLKQIAQVTKIYQDAQVLQVQATLALNLLQGIFENLQVTQIEAISSKNLVHDAPLDLEAVETARCDFVHQGFTDGDLKHVLSLDDVECVATVDLALGMKFVEGKRSLLTTQLQNHFKDSSKLIIKLPKALCATFKPRRAVQPDFTVVDFEAYATQQVRGGGFDPSKTHISEFGAVRVQNRRIVATIQNIVLPSAACLRLPDSQLFMARNMTKLDCSKMTTGIHSGEIGTLFDSFSRLDSAALAGLSGVTILEDFCEVEKPNILAKGPELEKQVLGIKIQNSDDILTKDRSEYHGAHRKFHYCNFHVKHQGKTFSKKGKKEAIHCALDDCYVVAELLLAGESEVVE</sequence>
<comment type="caution">
    <text evidence="1">The sequence shown here is derived from an EMBL/GenBank/DDBJ whole genome shotgun (WGS) entry which is preliminary data.</text>
</comment>
<dbReference type="EMBL" id="AUWU02000006">
    <property type="protein sequence ID" value="KAH0571724.1"/>
    <property type="molecule type" value="Genomic_DNA"/>
</dbReference>
<reference evidence="1" key="2">
    <citation type="submission" date="2020-12" db="EMBL/GenBank/DDBJ databases">
        <title>New Spironucleus salmonicida genome in near-complete chromosomes.</title>
        <authorList>
            <person name="Xu F."/>
            <person name="Kurt Z."/>
            <person name="Jimenez-Gonzalez A."/>
            <person name="Astvaldsson A."/>
            <person name="Andersson J.O."/>
            <person name="Svard S.G."/>
        </authorList>
    </citation>
    <scope>NUCLEOTIDE SEQUENCE</scope>
    <source>
        <strain evidence="1">ATCC 50377</strain>
    </source>
</reference>
<organism evidence="1 3">
    <name type="scientific">Spironucleus salmonicida</name>
    <dbReference type="NCBI Taxonomy" id="348837"/>
    <lineage>
        <taxon>Eukaryota</taxon>
        <taxon>Metamonada</taxon>
        <taxon>Diplomonadida</taxon>
        <taxon>Hexamitidae</taxon>
        <taxon>Hexamitinae</taxon>
        <taxon>Spironucleus</taxon>
    </lineage>
</organism>